<evidence type="ECO:0000259" key="1">
    <source>
        <dbReference type="PROSITE" id="PS50011"/>
    </source>
</evidence>
<dbReference type="GO" id="GO:0004672">
    <property type="term" value="F:protein kinase activity"/>
    <property type="evidence" value="ECO:0007669"/>
    <property type="project" value="InterPro"/>
</dbReference>
<dbReference type="EMBL" id="CAKMRJ010000224">
    <property type="protein sequence ID" value="CAH1419060.1"/>
    <property type="molecule type" value="Genomic_DNA"/>
</dbReference>
<evidence type="ECO:0000313" key="2">
    <source>
        <dbReference type="EMBL" id="CAH1419060.1"/>
    </source>
</evidence>
<comment type="caution">
    <text evidence="2">The sequence shown here is derived from an EMBL/GenBank/DDBJ whole genome shotgun (WGS) entry which is preliminary data.</text>
</comment>
<name>A0AAU9LYT9_9ASTR</name>
<dbReference type="GO" id="GO:0005524">
    <property type="term" value="F:ATP binding"/>
    <property type="evidence" value="ECO:0007669"/>
    <property type="project" value="InterPro"/>
</dbReference>
<dbReference type="PANTHER" id="PTHR11607:SF60">
    <property type="entry name" value="ALPHA-MANNOSIDASE"/>
    <property type="match status" value="1"/>
</dbReference>
<evidence type="ECO:0000313" key="3">
    <source>
        <dbReference type="Proteomes" id="UP001157418"/>
    </source>
</evidence>
<dbReference type="Pfam" id="PF00069">
    <property type="entry name" value="Pkinase"/>
    <property type="match status" value="1"/>
</dbReference>
<sequence>MEHSYSYYSGYNGTDQASGAYIFRPNATFPIKSQGQLLLGLARWQPDGDKGEATRVIGTFGYLAPEYAESGEVTEKADVYSFGVVHLELVSGRKVVDINRPKGQQCLTEWVTRVYKEKEHAEVEFIIGPIPIDDGVGKEITTQITSALKTNKTFYTDSNRKDFIKRVRDFRTDWELQVNEPVAGNYYPVDSFAYLPPNSKHHFRSYESSALVVFERRYAYLEDHIPKPIVGSNNQQPLLDTPGEEAHYNQHGIKKIRSLATKFLYSDGGEDLDQQVYNGSLTSKLRSSWIKRKLKNTEVDVRIMYDEVTIKLVQQKRSSWLKRKLKNTD</sequence>
<dbReference type="Proteomes" id="UP001157418">
    <property type="component" value="Unassembled WGS sequence"/>
</dbReference>
<dbReference type="GO" id="GO:0006013">
    <property type="term" value="P:mannose metabolic process"/>
    <property type="evidence" value="ECO:0007669"/>
    <property type="project" value="InterPro"/>
</dbReference>
<dbReference type="AlphaFoldDB" id="A0AAU9LYT9"/>
<dbReference type="GO" id="GO:0030246">
    <property type="term" value="F:carbohydrate binding"/>
    <property type="evidence" value="ECO:0007669"/>
    <property type="project" value="InterPro"/>
</dbReference>
<dbReference type="PROSITE" id="PS50011">
    <property type="entry name" value="PROTEIN_KINASE_DOM"/>
    <property type="match status" value="1"/>
</dbReference>
<dbReference type="GO" id="GO:0004559">
    <property type="term" value="F:alpha-mannosidase activity"/>
    <property type="evidence" value="ECO:0007669"/>
    <property type="project" value="InterPro"/>
</dbReference>
<dbReference type="InterPro" id="IPR000719">
    <property type="entry name" value="Prot_kinase_dom"/>
</dbReference>
<protein>
    <recommendedName>
        <fullName evidence="1">Protein kinase domain-containing protein</fullName>
    </recommendedName>
</protein>
<proteinExistence type="predicted"/>
<dbReference type="SUPFAM" id="SSF56112">
    <property type="entry name" value="Protein kinase-like (PK-like)"/>
    <property type="match status" value="1"/>
</dbReference>
<dbReference type="Gene3D" id="2.70.98.30">
    <property type="entry name" value="Golgi alpha-mannosidase II, domain 4"/>
    <property type="match status" value="1"/>
</dbReference>
<dbReference type="InterPro" id="IPR050843">
    <property type="entry name" value="Glycosyl_Hydrlase_38"/>
</dbReference>
<dbReference type="SUPFAM" id="SSF74650">
    <property type="entry name" value="Galactose mutarotase-like"/>
    <property type="match status" value="1"/>
</dbReference>
<feature type="domain" description="Protein kinase" evidence="1">
    <location>
        <begin position="1"/>
        <end position="187"/>
    </location>
</feature>
<organism evidence="2 3">
    <name type="scientific">Lactuca virosa</name>
    <dbReference type="NCBI Taxonomy" id="75947"/>
    <lineage>
        <taxon>Eukaryota</taxon>
        <taxon>Viridiplantae</taxon>
        <taxon>Streptophyta</taxon>
        <taxon>Embryophyta</taxon>
        <taxon>Tracheophyta</taxon>
        <taxon>Spermatophyta</taxon>
        <taxon>Magnoliopsida</taxon>
        <taxon>eudicotyledons</taxon>
        <taxon>Gunneridae</taxon>
        <taxon>Pentapetalae</taxon>
        <taxon>asterids</taxon>
        <taxon>campanulids</taxon>
        <taxon>Asterales</taxon>
        <taxon>Asteraceae</taxon>
        <taxon>Cichorioideae</taxon>
        <taxon>Cichorieae</taxon>
        <taxon>Lactucinae</taxon>
        <taxon>Lactuca</taxon>
    </lineage>
</organism>
<gene>
    <name evidence="2" type="ORF">LVIROSA_LOCUS6619</name>
</gene>
<keyword evidence="3" id="KW-1185">Reference proteome</keyword>
<dbReference type="PANTHER" id="PTHR11607">
    <property type="entry name" value="ALPHA-MANNOSIDASE"/>
    <property type="match status" value="1"/>
</dbReference>
<dbReference type="InterPro" id="IPR011682">
    <property type="entry name" value="Glyco_hydro_38_C"/>
</dbReference>
<dbReference type="Pfam" id="PF07748">
    <property type="entry name" value="Glyco_hydro_38C"/>
    <property type="match status" value="1"/>
</dbReference>
<dbReference type="InterPro" id="IPR011013">
    <property type="entry name" value="Gal_mutarotase_sf_dom"/>
</dbReference>
<dbReference type="InterPro" id="IPR011009">
    <property type="entry name" value="Kinase-like_dom_sf"/>
</dbReference>
<reference evidence="2 3" key="1">
    <citation type="submission" date="2022-01" db="EMBL/GenBank/DDBJ databases">
        <authorList>
            <person name="Xiong W."/>
            <person name="Schranz E."/>
        </authorList>
    </citation>
    <scope>NUCLEOTIDE SEQUENCE [LARGE SCALE GENOMIC DNA]</scope>
</reference>
<accession>A0AAU9LYT9</accession>